<feature type="signal peptide" evidence="2">
    <location>
        <begin position="1"/>
        <end position="29"/>
    </location>
</feature>
<protein>
    <submittedName>
        <fullName evidence="3">Uncharacterized protein</fullName>
    </submittedName>
</protein>
<feature type="region of interest" description="Disordered" evidence="1">
    <location>
        <begin position="38"/>
        <end position="71"/>
    </location>
</feature>
<gene>
    <name evidence="3" type="ORF">LzC2_10390</name>
</gene>
<accession>A0ABX1VCM3</accession>
<evidence type="ECO:0000313" key="4">
    <source>
        <dbReference type="Proteomes" id="UP000609651"/>
    </source>
</evidence>
<reference evidence="3 4" key="1">
    <citation type="journal article" date="2020" name="Syst. Appl. Microbiol.">
        <title>Alienimonas chondri sp. nov., a novel planctomycete isolated from the biofilm of the red alga Chondrus crispus.</title>
        <authorList>
            <person name="Vitorino I."/>
            <person name="Albuquerque L."/>
            <person name="Wiegand S."/>
            <person name="Kallscheuer N."/>
            <person name="da Costa M.S."/>
            <person name="Lobo-da-Cunha A."/>
            <person name="Jogler C."/>
            <person name="Lage O.M."/>
        </authorList>
    </citation>
    <scope>NUCLEOTIDE SEQUENCE [LARGE SCALE GENOMIC DNA]</scope>
    <source>
        <strain evidence="3 4">LzC2</strain>
    </source>
</reference>
<feature type="chain" id="PRO_5047544333" evidence="2">
    <location>
        <begin position="30"/>
        <end position="137"/>
    </location>
</feature>
<comment type="caution">
    <text evidence="3">The sequence shown here is derived from an EMBL/GenBank/DDBJ whole genome shotgun (WGS) entry which is preliminary data.</text>
</comment>
<sequence>MFRFVTPLATLAAVLTHAVLGCCVHHAHAGEALGHGNGVVETHAHHGDEPHDGNHDDHGHERHGQDDGGGCHESDCSWLTAPFTAPPILNAGGFSALLDALRTSDVRADRVAAWDRGDRSGFRSGPGDRLRTRVFLL</sequence>
<evidence type="ECO:0000256" key="1">
    <source>
        <dbReference type="SAM" id="MobiDB-lite"/>
    </source>
</evidence>
<organism evidence="3 4">
    <name type="scientific">Alienimonas chondri</name>
    <dbReference type="NCBI Taxonomy" id="2681879"/>
    <lineage>
        <taxon>Bacteria</taxon>
        <taxon>Pseudomonadati</taxon>
        <taxon>Planctomycetota</taxon>
        <taxon>Planctomycetia</taxon>
        <taxon>Planctomycetales</taxon>
        <taxon>Planctomycetaceae</taxon>
        <taxon>Alienimonas</taxon>
    </lineage>
</organism>
<name>A0ABX1VCM3_9PLAN</name>
<evidence type="ECO:0000313" key="3">
    <source>
        <dbReference type="EMBL" id="NNJ24977.1"/>
    </source>
</evidence>
<dbReference type="EMBL" id="WTPX01000021">
    <property type="protein sequence ID" value="NNJ24977.1"/>
    <property type="molecule type" value="Genomic_DNA"/>
</dbReference>
<proteinExistence type="predicted"/>
<dbReference type="PROSITE" id="PS51257">
    <property type="entry name" value="PROKAR_LIPOPROTEIN"/>
    <property type="match status" value="1"/>
</dbReference>
<evidence type="ECO:0000256" key="2">
    <source>
        <dbReference type="SAM" id="SignalP"/>
    </source>
</evidence>
<keyword evidence="2" id="KW-0732">Signal</keyword>
<keyword evidence="4" id="KW-1185">Reference proteome</keyword>
<dbReference type="Proteomes" id="UP000609651">
    <property type="component" value="Unassembled WGS sequence"/>
</dbReference>
<feature type="compositionally biased region" description="Basic and acidic residues" evidence="1">
    <location>
        <begin position="42"/>
        <end position="71"/>
    </location>
</feature>
<dbReference type="RefSeq" id="WP_171184493.1">
    <property type="nucleotide sequence ID" value="NZ_WTPX01000021.1"/>
</dbReference>